<organism evidence="1 2">
    <name type="scientific">Strongylus vulgaris</name>
    <name type="common">Blood worm</name>
    <dbReference type="NCBI Taxonomy" id="40348"/>
    <lineage>
        <taxon>Eukaryota</taxon>
        <taxon>Metazoa</taxon>
        <taxon>Ecdysozoa</taxon>
        <taxon>Nematoda</taxon>
        <taxon>Chromadorea</taxon>
        <taxon>Rhabditida</taxon>
        <taxon>Rhabditina</taxon>
        <taxon>Rhabditomorpha</taxon>
        <taxon>Strongyloidea</taxon>
        <taxon>Strongylidae</taxon>
        <taxon>Strongylus</taxon>
    </lineage>
</organism>
<name>A0A3P7I1I0_STRVU</name>
<gene>
    <name evidence="1" type="ORF">SVUK_LOCUS1468</name>
</gene>
<dbReference type="EMBL" id="UYYB01002881">
    <property type="protein sequence ID" value="VDM66470.1"/>
    <property type="molecule type" value="Genomic_DNA"/>
</dbReference>
<dbReference type="Proteomes" id="UP000270094">
    <property type="component" value="Unassembled WGS sequence"/>
</dbReference>
<evidence type="ECO:0000313" key="2">
    <source>
        <dbReference type="Proteomes" id="UP000270094"/>
    </source>
</evidence>
<protein>
    <submittedName>
        <fullName evidence="1">Uncharacterized protein</fullName>
    </submittedName>
</protein>
<keyword evidence="2" id="KW-1185">Reference proteome</keyword>
<sequence>MAEEFHSSTGIRTKPTEDGRIDACTAVKKSRQAAADATQHKRSRGCPSIRVDGGEAGWALVVVVIVLAALRLRQFQNMVVNAAGLKIESEETPSDPQAISQVSAMPSEQLTRRWKNMGKRSLLTGDDKMRIGRWRKTTEQLGSSSKEQTAQMRVEVTANSSHIQVKKLINRLVSKSRL</sequence>
<proteinExistence type="predicted"/>
<accession>A0A3P7I1I0</accession>
<reference evidence="1 2" key="1">
    <citation type="submission" date="2018-11" db="EMBL/GenBank/DDBJ databases">
        <authorList>
            <consortium name="Pathogen Informatics"/>
        </authorList>
    </citation>
    <scope>NUCLEOTIDE SEQUENCE [LARGE SCALE GENOMIC DNA]</scope>
</reference>
<dbReference type="AlphaFoldDB" id="A0A3P7I1I0"/>
<evidence type="ECO:0000313" key="1">
    <source>
        <dbReference type="EMBL" id="VDM66470.1"/>
    </source>
</evidence>